<reference evidence="1 2" key="1">
    <citation type="journal article" date="2014" name="Science">
        <title>Plant genetics. Early allopolyploid evolution in the post-Neolithic Brassica napus oilseed genome.</title>
        <authorList>
            <person name="Chalhoub B."/>
            <person name="Denoeud F."/>
            <person name="Liu S."/>
            <person name="Parkin I.A."/>
            <person name="Tang H."/>
            <person name="Wang X."/>
            <person name="Chiquet J."/>
            <person name="Belcram H."/>
            <person name="Tong C."/>
            <person name="Samans B."/>
            <person name="Correa M."/>
            <person name="Da Silva C."/>
            <person name="Just J."/>
            <person name="Falentin C."/>
            <person name="Koh C.S."/>
            <person name="Le Clainche I."/>
            <person name="Bernard M."/>
            <person name="Bento P."/>
            <person name="Noel B."/>
            <person name="Labadie K."/>
            <person name="Alberti A."/>
            <person name="Charles M."/>
            <person name="Arnaud D."/>
            <person name="Guo H."/>
            <person name="Daviaud C."/>
            <person name="Alamery S."/>
            <person name="Jabbari K."/>
            <person name="Zhao M."/>
            <person name="Edger P.P."/>
            <person name="Chelaifa H."/>
            <person name="Tack D."/>
            <person name="Lassalle G."/>
            <person name="Mestiri I."/>
            <person name="Schnel N."/>
            <person name="Le Paslier M.C."/>
            <person name="Fan G."/>
            <person name="Renault V."/>
            <person name="Bayer P.E."/>
            <person name="Golicz A.A."/>
            <person name="Manoli S."/>
            <person name="Lee T.H."/>
            <person name="Thi V.H."/>
            <person name="Chalabi S."/>
            <person name="Hu Q."/>
            <person name="Fan C."/>
            <person name="Tollenaere R."/>
            <person name="Lu Y."/>
            <person name="Battail C."/>
            <person name="Shen J."/>
            <person name="Sidebottom C.H."/>
            <person name="Wang X."/>
            <person name="Canaguier A."/>
            <person name="Chauveau A."/>
            <person name="Berard A."/>
            <person name="Deniot G."/>
            <person name="Guan M."/>
            <person name="Liu Z."/>
            <person name="Sun F."/>
            <person name="Lim Y.P."/>
            <person name="Lyons E."/>
            <person name="Town C.D."/>
            <person name="Bancroft I."/>
            <person name="Wang X."/>
            <person name="Meng J."/>
            <person name="Ma J."/>
            <person name="Pires J.C."/>
            <person name="King G.J."/>
            <person name="Brunel D."/>
            <person name="Delourme R."/>
            <person name="Renard M."/>
            <person name="Aury J.M."/>
            <person name="Adams K.L."/>
            <person name="Batley J."/>
            <person name="Snowdon R.J."/>
            <person name="Tost J."/>
            <person name="Edwards D."/>
            <person name="Zhou Y."/>
            <person name="Hua W."/>
            <person name="Sharpe A.G."/>
            <person name="Paterson A.H."/>
            <person name="Guan C."/>
            <person name="Wincker P."/>
        </authorList>
    </citation>
    <scope>NUCLEOTIDE SEQUENCE [LARGE SCALE GENOMIC DNA]</scope>
    <source>
        <strain evidence="2">cv. Darmor-bzh</strain>
    </source>
</reference>
<dbReference type="Proteomes" id="UP000028999">
    <property type="component" value="Unassembled WGS sequence"/>
</dbReference>
<protein>
    <submittedName>
        <fullName evidence="1">BnaC01g32110D protein</fullName>
    </submittedName>
</protein>
<dbReference type="EMBL" id="LK032094">
    <property type="protein sequence ID" value="CDY19269.1"/>
    <property type="molecule type" value="Genomic_DNA"/>
</dbReference>
<gene>
    <name evidence="1" type="primary">BnaC01g32110D</name>
    <name evidence="1" type="ORF">GSBRNA2T00006588001</name>
</gene>
<sequence>MALQIHGKILNAIPHGRKQIACNKKNYI</sequence>
<accession>A0A078G1C4</accession>
<dbReference type="Gramene" id="CDY19269">
    <property type="protein sequence ID" value="CDY19269"/>
    <property type="gene ID" value="GSBRNA2T00006588001"/>
</dbReference>
<dbReference type="PaxDb" id="3708-A0A078G1C4"/>
<keyword evidence="2" id="KW-1185">Reference proteome</keyword>
<organism evidence="1 2">
    <name type="scientific">Brassica napus</name>
    <name type="common">Rape</name>
    <dbReference type="NCBI Taxonomy" id="3708"/>
    <lineage>
        <taxon>Eukaryota</taxon>
        <taxon>Viridiplantae</taxon>
        <taxon>Streptophyta</taxon>
        <taxon>Embryophyta</taxon>
        <taxon>Tracheophyta</taxon>
        <taxon>Spermatophyta</taxon>
        <taxon>Magnoliopsida</taxon>
        <taxon>eudicotyledons</taxon>
        <taxon>Gunneridae</taxon>
        <taxon>Pentapetalae</taxon>
        <taxon>rosids</taxon>
        <taxon>malvids</taxon>
        <taxon>Brassicales</taxon>
        <taxon>Brassicaceae</taxon>
        <taxon>Brassiceae</taxon>
        <taxon>Brassica</taxon>
    </lineage>
</organism>
<evidence type="ECO:0000313" key="1">
    <source>
        <dbReference type="EMBL" id="CDY19269.1"/>
    </source>
</evidence>
<evidence type="ECO:0000313" key="2">
    <source>
        <dbReference type="Proteomes" id="UP000028999"/>
    </source>
</evidence>
<name>A0A078G1C4_BRANA</name>
<proteinExistence type="predicted"/>
<dbReference type="AlphaFoldDB" id="A0A078G1C4"/>